<sequence length="292" mass="33285">MNRRNFLGLGLGVLALSITPSTLSAIDFRKTNKKIKLGVTDLSFHRIAGSLVANVLKDLGYEVERIYSPHVENFRKLKVGEVDLLTSAWLPSSHGIYKEDTEKTTPLIELGLHYKPYALWGVPDYVPQKDVAEISDLLKPEVIEKMKKDIQGITPGAGITRFSIKMMEEYGLSNAGYRFHTGTEEDCFSAYETAVKNNQWVVVPLWKPQFLHYKYKIRELSDPKGLLGIVDKAVLLLREDKKNLFSQEELKVLDNLKFSNEVIAELDYKVSRENKAIDEVTKQWLKEHSKSL</sequence>
<dbReference type="RefSeq" id="WP_254577220.1">
    <property type="nucleotide sequence ID" value="NZ_CP100595.1"/>
</dbReference>
<dbReference type="EMBL" id="CP100595">
    <property type="protein sequence ID" value="UTJ07041.1"/>
    <property type="molecule type" value="Genomic_DNA"/>
</dbReference>
<feature type="chain" id="PRO_5047351106" evidence="1">
    <location>
        <begin position="26"/>
        <end position="292"/>
    </location>
</feature>
<dbReference type="InterPro" id="IPR007210">
    <property type="entry name" value="ABC_Gly_betaine_transp_sub-bd"/>
</dbReference>
<gene>
    <name evidence="3" type="ORF">NJU99_02800</name>
</gene>
<proteinExistence type="predicted"/>
<dbReference type="Gene3D" id="3.10.105.10">
    <property type="entry name" value="Dipeptide-binding Protein, Domain 3"/>
    <property type="match status" value="1"/>
</dbReference>
<dbReference type="Pfam" id="PF04069">
    <property type="entry name" value="OpuAC"/>
    <property type="match status" value="1"/>
</dbReference>
<organism evidence="3 4">
    <name type="scientific">Arcobacter roscoffensis</name>
    <dbReference type="NCBI Taxonomy" id="2961520"/>
    <lineage>
        <taxon>Bacteria</taxon>
        <taxon>Pseudomonadati</taxon>
        <taxon>Campylobacterota</taxon>
        <taxon>Epsilonproteobacteria</taxon>
        <taxon>Campylobacterales</taxon>
        <taxon>Arcobacteraceae</taxon>
        <taxon>Arcobacter</taxon>
    </lineage>
</organism>
<protein>
    <submittedName>
        <fullName evidence="3">Glycine betaine ABC transporter substrate-binding protein</fullName>
    </submittedName>
</protein>
<evidence type="ECO:0000259" key="2">
    <source>
        <dbReference type="Pfam" id="PF04069"/>
    </source>
</evidence>
<accession>A0ABY5E5N6</accession>
<reference evidence="3" key="1">
    <citation type="submission" date="2022-07" db="EMBL/GenBank/DDBJ databases">
        <title>Arcobacter roscoffensis sp. nov., a marine bacterium isolated from coastal seawater collected from Roscoff, France.</title>
        <authorList>
            <person name="Pascual J."/>
            <person name="Lepeaux C."/>
            <person name="Methner A."/>
            <person name="Overmann J."/>
        </authorList>
    </citation>
    <scope>NUCLEOTIDE SEQUENCE</scope>
    <source>
        <strain evidence="3">ARW1-2F2</strain>
    </source>
</reference>
<feature type="domain" description="ABC-type glycine betaine transport system substrate-binding" evidence="2">
    <location>
        <begin position="33"/>
        <end position="287"/>
    </location>
</feature>
<dbReference type="Gene3D" id="3.40.190.100">
    <property type="entry name" value="Glycine betaine-binding periplasmic protein, domain 2"/>
    <property type="match status" value="1"/>
</dbReference>
<dbReference type="Proteomes" id="UP001060012">
    <property type="component" value="Chromosome"/>
</dbReference>
<feature type="signal peptide" evidence="1">
    <location>
        <begin position="1"/>
        <end position="25"/>
    </location>
</feature>
<evidence type="ECO:0000313" key="4">
    <source>
        <dbReference type="Proteomes" id="UP001060012"/>
    </source>
</evidence>
<keyword evidence="4" id="KW-1185">Reference proteome</keyword>
<name>A0ABY5E5N6_9BACT</name>
<evidence type="ECO:0000256" key="1">
    <source>
        <dbReference type="SAM" id="SignalP"/>
    </source>
</evidence>
<dbReference type="SUPFAM" id="SSF53850">
    <property type="entry name" value="Periplasmic binding protein-like II"/>
    <property type="match status" value="1"/>
</dbReference>
<keyword evidence="1" id="KW-0732">Signal</keyword>
<evidence type="ECO:0000313" key="3">
    <source>
        <dbReference type="EMBL" id="UTJ07041.1"/>
    </source>
</evidence>